<evidence type="ECO:0008006" key="7">
    <source>
        <dbReference type="Google" id="ProtNLM"/>
    </source>
</evidence>
<reference evidence="6" key="1">
    <citation type="journal article" date="2020" name="mSystems">
        <title>Genome- and Community-Level Interaction Insights into Carbon Utilization and Element Cycling Functions of Hydrothermarchaeota in Hydrothermal Sediment.</title>
        <authorList>
            <person name="Zhou Z."/>
            <person name="Liu Y."/>
            <person name="Xu W."/>
            <person name="Pan J."/>
            <person name="Luo Z.H."/>
            <person name="Li M."/>
        </authorList>
    </citation>
    <scope>NUCLEOTIDE SEQUENCE [LARGE SCALE GENOMIC DNA]</scope>
    <source>
        <strain evidence="6">SpSt-587</strain>
    </source>
</reference>
<feature type="transmembrane region" description="Helical" evidence="5">
    <location>
        <begin position="110"/>
        <end position="143"/>
    </location>
</feature>
<protein>
    <recommendedName>
        <fullName evidence="7">Signal-peptide peptidase, presenilin aspartyl protease</fullName>
    </recommendedName>
</protein>
<dbReference type="GO" id="GO:0042500">
    <property type="term" value="F:aspartic endopeptidase activity, intramembrane cleaving"/>
    <property type="evidence" value="ECO:0007669"/>
    <property type="project" value="InterPro"/>
</dbReference>
<evidence type="ECO:0000256" key="5">
    <source>
        <dbReference type="SAM" id="Phobius"/>
    </source>
</evidence>
<gene>
    <name evidence="6" type="ORF">ENT52_01885</name>
</gene>
<dbReference type="InterPro" id="IPR006639">
    <property type="entry name" value="Preselin/SPP"/>
</dbReference>
<name>A0A7J3M2I5_ARCFL</name>
<evidence type="ECO:0000256" key="2">
    <source>
        <dbReference type="ARBA" id="ARBA00022692"/>
    </source>
</evidence>
<dbReference type="SMART" id="SM00730">
    <property type="entry name" value="PSN"/>
    <property type="match status" value="1"/>
</dbReference>
<feature type="transmembrane region" description="Helical" evidence="5">
    <location>
        <begin position="38"/>
        <end position="54"/>
    </location>
</feature>
<feature type="transmembrane region" description="Helical" evidence="5">
    <location>
        <begin position="203"/>
        <end position="227"/>
    </location>
</feature>
<sequence length="254" mass="27744">MFALIFLLVNLLSIFSIRNFESAGMVVFENPSDVSNSLVYFAMVLAFTAVLLFLSKARVNILPAMIYTLTFLAMFYALLPYFGLFAILISFVITLLLVKKPHWIVINISAFLLSIGIATMFGISLAPIPVVVLLTILAVYDVISVYKTKHMISLAESVAKINAPMLFVIPRGNEKMMIGVGDIVIPTILAVSAQKFVDTPTIAFIKIPALFTIFGGLIGLLLLIYFVEKKKGAHAGLPFINSGAILGFLCSHAF</sequence>
<dbReference type="NCBIfam" id="NF041679">
    <property type="entry name" value="IMP_arch_presen"/>
    <property type="match status" value="1"/>
</dbReference>
<organism evidence="6">
    <name type="scientific">Archaeoglobus fulgidus</name>
    <dbReference type="NCBI Taxonomy" id="2234"/>
    <lineage>
        <taxon>Archaea</taxon>
        <taxon>Methanobacteriati</taxon>
        <taxon>Methanobacteriota</taxon>
        <taxon>Archaeoglobi</taxon>
        <taxon>Archaeoglobales</taxon>
        <taxon>Archaeoglobaceae</taxon>
        <taxon>Archaeoglobus</taxon>
    </lineage>
</organism>
<keyword evidence="2 5" id="KW-0812">Transmembrane</keyword>
<keyword evidence="3 5" id="KW-1133">Transmembrane helix</keyword>
<dbReference type="EMBL" id="DSYZ01000043">
    <property type="protein sequence ID" value="HGT82464.1"/>
    <property type="molecule type" value="Genomic_DNA"/>
</dbReference>
<comment type="subcellular location">
    <subcellularLocation>
        <location evidence="1">Endomembrane system</location>
        <topology evidence="1">Multi-pass membrane protein</topology>
    </subcellularLocation>
</comment>
<feature type="transmembrane region" description="Helical" evidence="5">
    <location>
        <begin position="66"/>
        <end position="98"/>
    </location>
</feature>
<proteinExistence type="predicted"/>
<comment type="caution">
    <text evidence="6">The sequence shown here is derived from an EMBL/GenBank/DDBJ whole genome shotgun (WGS) entry which is preliminary data.</text>
</comment>
<evidence type="ECO:0000256" key="3">
    <source>
        <dbReference type="ARBA" id="ARBA00022989"/>
    </source>
</evidence>
<dbReference type="Pfam" id="PF06550">
    <property type="entry name" value="SPP"/>
    <property type="match status" value="1"/>
</dbReference>
<dbReference type="InterPro" id="IPR010545">
    <property type="entry name" value="SPP"/>
</dbReference>
<dbReference type="AlphaFoldDB" id="A0A7J3M2I5"/>
<evidence type="ECO:0000256" key="4">
    <source>
        <dbReference type="ARBA" id="ARBA00023136"/>
    </source>
</evidence>
<evidence type="ECO:0000313" key="6">
    <source>
        <dbReference type="EMBL" id="HGT82464.1"/>
    </source>
</evidence>
<dbReference type="GO" id="GO:0016020">
    <property type="term" value="C:membrane"/>
    <property type="evidence" value="ECO:0007669"/>
    <property type="project" value="InterPro"/>
</dbReference>
<dbReference type="GO" id="GO:0012505">
    <property type="term" value="C:endomembrane system"/>
    <property type="evidence" value="ECO:0007669"/>
    <property type="project" value="UniProtKB-SubCell"/>
</dbReference>
<keyword evidence="4 5" id="KW-0472">Membrane</keyword>
<accession>A0A7J3M2I5</accession>
<evidence type="ECO:0000256" key="1">
    <source>
        <dbReference type="ARBA" id="ARBA00004127"/>
    </source>
</evidence>